<evidence type="ECO:0000313" key="2">
    <source>
        <dbReference type="Proteomes" id="UP000610456"/>
    </source>
</evidence>
<dbReference type="AlphaFoldDB" id="A0A918W334"/>
<sequence length="136" mass="15742">MFFIVGCNSSDKRIISSGEIIDSTYYSRELDWNIEIPEEYIVDTDEKLEKSTDLRDEIFKTPDGFKNVPTDLNLITFRKGQDNFFSSSVTSMDSTNLTFPVLQDAIVKSIDRTYSSLENTKHTIMDIRNEDRELSF</sequence>
<reference evidence="1" key="2">
    <citation type="submission" date="2020-09" db="EMBL/GenBank/DDBJ databases">
        <authorList>
            <person name="Sun Q."/>
            <person name="Kim S."/>
        </authorList>
    </citation>
    <scope>NUCLEOTIDE SEQUENCE</scope>
    <source>
        <strain evidence="1">KCTC 12719</strain>
    </source>
</reference>
<reference evidence="1" key="1">
    <citation type="journal article" date="2014" name="Int. J. Syst. Evol. Microbiol.">
        <title>Complete genome sequence of Corynebacterium casei LMG S-19264T (=DSM 44701T), isolated from a smear-ripened cheese.</title>
        <authorList>
            <consortium name="US DOE Joint Genome Institute (JGI-PGF)"/>
            <person name="Walter F."/>
            <person name="Albersmeier A."/>
            <person name="Kalinowski J."/>
            <person name="Ruckert C."/>
        </authorList>
    </citation>
    <scope>NUCLEOTIDE SEQUENCE</scope>
    <source>
        <strain evidence="1">KCTC 12719</strain>
    </source>
</reference>
<keyword evidence="2" id="KW-1185">Reference proteome</keyword>
<dbReference type="EMBL" id="BMXB01000031">
    <property type="protein sequence ID" value="GHA51836.1"/>
    <property type="molecule type" value="Genomic_DNA"/>
</dbReference>
<protein>
    <submittedName>
        <fullName evidence="1">Uncharacterized protein</fullName>
    </submittedName>
</protein>
<accession>A0A918W334</accession>
<evidence type="ECO:0000313" key="1">
    <source>
        <dbReference type="EMBL" id="GHA51836.1"/>
    </source>
</evidence>
<organism evidence="1 2">
    <name type="scientific">Salinimicrobium marinum</name>
    <dbReference type="NCBI Taxonomy" id="680283"/>
    <lineage>
        <taxon>Bacteria</taxon>
        <taxon>Pseudomonadati</taxon>
        <taxon>Bacteroidota</taxon>
        <taxon>Flavobacteriia</taxon>
        <taxon>Flavobacteriales</taxon>
        <taxon>Flavobacteriaceae</taxon>
        <taxon>Salinimicrobium</taxon>
    </lineage>
</organism>
<comment type="caution">
    <text evidence="1">The sequence shown here is derived from an EMBL/GenBank/DDBJ whole genome shotgun (WGS) entry which is preliminary data.</text>
</comment>
<proteinExistence type="predicted"/>
<gene>
    <name evidence="1" type="ORF">GCM10007103_35340</name>
</gene>
<name>A0A918W334_9FLAO</name>
<dbReference type="Proteomes" id="UP000610456">
    <property type="component" value="Unassembled WGS sequence"/>
</dbReference>